<name>A0ABD1Q702_9LAMI</name>
<organism evidence="1 2">
    <name type="scientific">Abeliophyllum distichum</name>
    <dbReference type="NCBI Taxonomy" id="126358"/>
    <lineage>
        <taxon>Eukaryota</taxon>
        <taxon>Viridiplantae</taxon>
        <taxon>Streptophyta</taxon>
        <taxon>Embryophyta</taxon>
        <taxon>Tracheophyta</taxon>
        <taxon>Spermatophyta</taxon>
        <taxon>Magnoliopsida</taxon>
        <taxon>eudicotyledons</taxon>
        <taxon>Gunneridae</taxon>
        <taxon>Pentapetalae</taxon>
        <taxon>asterids</taxon>
        <taxon>lamiids</taxon>
        <taxon>Lamiales</taxon>
        <taxon>Oleaceae</taxon>
        <taxon>Forsythieae</taxon>
        <taxon>Abeliophyllum</taxon>
    </lineage>
</organism>
<dbReference type="PANTHER" id="PTHR33223:SF10">
    <property type="entry name" value="AMINOTRANSFERASE-LIKE PLANT MOBILE DOMAIN-CONTAINING PROTEIN"/>
    <property type="match status" value="1"/>
</dbReference>
<dbReference type="EMBL" id="JBFOLK010000012">
    <property type="protein sequence ID" value="KAL2471607.1"/>
    <property type="molecule type" value="Genomic_DNA"/>
</dbReference>
<accession>A0ABD1Q702</accession>
<sequence>MMAQKIDDTLSKKKDRRRQMVLVEYPFAPKIMAVPLPKGFKQLMIKAYDGVTDLLNHLQIFVDLMRPCTAPDAVMYRSLPSTLRKEARDYVATLALRSIKTFDKLSPSFIAYFLSHKRKRKIAIRLMQVVQEEDEGTKKGP</sequence>
<evidence type="ECO:0000313" key="1">
    <source>
        <dbReference type="EMBL" id="KAL2471607.1"/>
    </source>
</evidence>
<dbReference type="PANTHER" id="PTHR33223">
    <property type="entry name" value="CCHC-TYPE DOMAIN-CONTAINING PROTEIN"/>
    <property type="match status" value="1"/>
</dbReference>
<protein>
    <submittedName>
        <fullName evidence="1">Retrotrans gag domain-containing protein</fullName>
    </submittedName>
</protein>
<comment type="caution">
    <text evidence="1">The sequence shown here is derived from an EMBL/GenBank/DDBJ whole genome shotgun (WGS) entry which is preliminary data.</text>
</comment>
<dbReference type="AlphaFoldDB" id="A0ABD1Q702"/>
<gene>
    <name evidence="1" type="ORF">Adt_39743</name>
</gene>
<keyword evidence="2" id="KW-1185">Reference proteome</keyword>
<evidence type="ECO:0000313" key="2">
    <source>
        <dbReference type="Proteomes" id="UP001604336"/>
    </source>
</evidence>
<dbReference type="Proteomes" id="UP001604336">
    <property type="component" value="Unassembled WGS sequence"/>
</dbReference>
<reference evidence="2" key="1">
    <citation type="submission" date="2024-07" db="EMBL/GenBank/DDBJ databases">
        <title>Two chromosome-level genome assemblies of Korean endemic species Abeliophyllum distichum and Forsythia ovata (Oleaceae).</title>
        <authorList>
            <person name="Jang H."/>
        </authorList>
    </citation>
    <scope>NUCLEOTIDE SEQUENCE [LARGE SCALE GENOMIC DNA]</scope>
</reference>
<proteinExistence type="predicted"/>